<reference evidence="2" key="1">
    <citation type="submission" date="2022-11" db="UniProtKB">
        <authorList>
            <consortium name="WormBaseParasite"/>
        </authorList>
    </citation>
    <scope>IDENTIFICATION</scope>
</reference>
<accession>A0A914S9X5</accession>
<sequence length="76" mass="8861">MRMILDDYLPKSLPTNDASNSVVESSTKEAFNENQRNKLIEDIISAIESLQRFSKSVRREMSQDMLQLDYSYRILS</sequence>
<name>A0A914S9X5_PAREQ</name>
<dbReference type="Proteomes" id="UP000887564">
    <property type="component" value="Unplaced"/>
</dbReference>
<proteinExistence type="predicted"/>
<keyword evidence="1" id="KW-1185">Reference proteome</keyword>
<evidence type="ECO:0000313" key="1">
    <source>
        <dbReference type="Proteomes" id="UP000887564"/>
    </source>
</evidence>
<dbReference type="WBParaSite" id="PEQ_0001095601-mRNA-1">
    <property type="protein sequence ID" value="PEQ_0001095601-mRNA-1"/>
    <property type="gene ID" value="PEQ_0001095601"/>
</dbReference>
<organism evidence="1 2">
    <name type="scientific">Parascaris equorum</name>
    <name type="common">Equine roundworm</name>
    <dbReference type="NCBI Taxonomy" id="6256"/>
    <lineage>
        <taxon>Eukaryota</taxon>
        <taxon>Metazoa</taxon>
        <taxon>Ecdysozoa</taxon>
        <taxon>Nematoda</taxon>
        <taxon>Chromadorea</taxon>
        <taxon>Rhabditida</taxon>
        <taxon>Spirurina</taxon>
        <taxon>Ascaridomorpha</taxon>
        <taxon>Ascaridoidea</taxon>
        <taxon>Ascarididae</taxon>
        <taxon>Parascaris</taxon>
    </lineage>
</organism>
<protein>
    <submittedName>
        <fullName evidence="2">Uncharacterized protein</fullName>
    </submittedName>
</protein>
<evidence type="ECO:0000313" key="2">
    <source>
        <dbReference type="WBParaSite" id="PEQ_0001095601-mRNA-1"/>
    </source>
</evidence>
<dbReference type="AlphaFoldDB" id="A0A914S9X5"/>